<evidence type="ECO:0000259" key="1">
    <source>
        <dbReference type="Pfam" id="PF01048"/>
    </source>
</evidence>
<keyword evidence="3" id="KW-1185">Reference proteome</keyword>
<dbReference type="Pfam" id="PF01048">
    <property type="entry name" value="PNP_UDP_1"/>
    <property type="match status" value="1"/>
</dbReference>
<dbReference type="GeneID" id="37136291"/>
<accession>A0A319C536</accession>
<dbReference type="SUPFAM" id="SSF53167">
    <property type="entry name" value="Purine and uridine phosphorylases"/>
    <property type="match status" value="1"/>
</dbReference>
<evidence type="ECO:0000313" key="2">
    <source>
        <dbReference type="EMBL" id="PYH79080.1"/>
    </source>
</evidence>
<reference evidence="2 3" key="1">
    <citation type="submission" date="2016-12" db="EMBL/GenBank/DDBJ databases">
        <title>The genomes of Aspergillus section Nigri reveals drivers in fungal speciation.</title>
        <authorList>
            <consortium name="DOE Joint Genome Institute"/>
            <person name="Vesth T.C."/>
            <person name="Nybo J."/>
            <person name="Theobald S."/>
            <person name="Brandl J."/>
            <person name="Frisvad J.C."/>
            <person name="Nielsen K.F."/>
            <person name="Lyhne E.K."/>
            <person name="Kogle M.E."/>
            <person name="Kuo A."/>
            <person name="Riley R."/>
            <person name="Clum A."/>
            <person name="Nolan M."/>
            <person name="Lipzen A."/>
            <person name="Salamov A."/>
            <person name="Henrissat B."/>
            <person name="Wiebenga A."/>
            <person name="De Vries R.P."/>
            <person name="Grigoriev I.V."/>
            <person name="Mortensen U.H."/>
            <person name="Andersen M.R."/>
            <person name="Baker S.E."/>
        </authorList>
    </citation>
    <scope>NUCLEOTIDE SEQUENCE [LARGE SCALE GENOMIC DNA]</scope>
    <source>
        <strain evidence="2 3">CBS 121591</strain>
    </source>
</reference>
<dbReference type="Proteomes" id="UP000248340">
    <property type="component" value="Unassembled WGS sequence"/>
</dbReference>
<gene>
    <name evidence="2" type="ORF">BO82DRAFT_341427</name>
</gene>
<dbReference type="GO" id="GO:0009116">
    <property type="term" value="P:nucleoside metabolic process"/>
    <property type="evidence" value="ECO:0007669"/>
    <property type="project" value="InterPro"/>
</dbReference>
<dbReference type="OrthoDB" id="1658288at2759"/>
<dbReference type="RefSeq" id="XP_025489280.1">
    <property type="nucleotide sequence ID" value="XM_025633550.1"/>
</dbReference>
<dbReference type="InterPro" id="IPR035994">
    <property type="entry name" value="Nucleoside_phosphorylase_sf"/>
</dbReference>
<dbReference type="AlphaFoldDB" id="A0A319C536"/>
<dbReference type="Gene3D" id="3.40.50.1580">
    <property type="entry name" value="Nucleoside phosphorylase domain"/>
    <property type="match status" value="1"/>
</dbReference>
<dbReference type="EMBL" id="KZ821723">
    <property type="protein sequence ID" value="PYH79080.1"/>
    <property type="molecule type" value="Genomic_DNA"/>
</dbReference>
<dbReference type="GO" id="GO:0003824">
    <property type="term" value="F:catalytic activity"/>
    <property type="evidence" value="ECO:0007669"/>
    <property type="project" value="InterPro"/>
</dbReference>
<organism evidence="2 3">
    <name type="scientific">Aspergillus uvarum CBS 121591</name>
    <dbReference type="NCBI Taxonomy" id="1448315"/>
    <lineage>
        <taxon>Eukaryota</taxon>
        <taxon>Fungi</taxon>
        <taxon>Dikarya</taxon>
        <taxon>Ascomycota</taxon>
        <taxon>Pezizomycotina</taxon>
        <taxon>Eurotiomycetes</taxon>
        <taxon>Eurotiomycetidae</taxon>
        <taxon>Eurotiales</taxon>
        <taxon>Aspergillaceae</taxon>
        <taxon>Aspergillus</taxon>
        <taxon>Aspergillus subgen. Circumdati</taxon>
    </lineage>
</organism>
<evidence type="ECO:0000313" key="3">
    <source>
        <dbReference type="Proteomes" id="UP000248340"/>
    </source>
</evidence>
<dbReference type="PANTHER" id="PTHR46082:SF6">
    <property type="entry name" value="AAA+ ATPASE DOMAIN-CONTAINING PROTEIN-RELATED"/>
    <property type="match status" value="1"/>
</dbReference>
<feature type="domain" description="Nucleoside phosphorylase" evidence="1">
    <location>
        <begin position="258"/>
        <end position="536"/>
    </location>
</feature>
<sequence length="552" mass="61289">MSWTSTPFQLDNYHSHHHEHTAVEPPQLQQYPIVHMPSNLHTGRSRGAISASASVQLIPSVVASPWPISNVRETTDPDVPFSTTSAHNTPAGIRHTCRFSPQYPSIQLPRQANHEQNIDNHVGYHPVMRARIHALSQITNENTGWPQQWRENLTVDPIRYQWGACHYTGLFQAEPSLIRELENFHFTPGLRPYSIQDPGMVSMPRNQLGVLVREAHGRPIDQISSHYEQNPEAVGLRNVEQLPGTRASRPASRGDFEIAVICALTVEQDAVLALFDHHWDDNGLPYDKRPCDPNAYSYGAIGRHNIVLAHMPGIGKASATAVAVHCQVSFPNLKLALIVGVCGALPFMNNGQEIILGDIIISDGIIQYDFGRQYPGQFVRKNALLDSPGRPNPEIRAHLAKLKSRRGRTVLRDMIGTHLHVLQSDPQLKTDYQYPGTEQDVLYQPGSNIIIPRQRLEKANPMPDVHFGLVASGDTIMKFGQLRDCIAMAEGVIAFEMEGAGVSDNIPHVIIKGVSDYADSHKTKVWQHYAAATAAACMKAFLETWVPAARSC</sequence>
<dbReference type="InterPro" id="IPR053137">
    <property type="entry name" value="NLR-like"/>
</dbReference>
<dbReference type="STRING" id="1448315.A0A319C536"/>
<dbReference type="InterPro" id="IPR000845">
    <property type="entry name" value="Nucleoside_phosphorylase_d"/>
</dbReference>
<dbReference type="VEuPathDB" id="FungiDB:BO82DRAFT_341427"/>
<name>A0A319C536_9EURO</name>
<protein>
    <submittedName>
        <fullName evidence="2">Purine and uridine phosphorylase</fullName>
    </submittedName>
</protein>
<dbReference type="PANTHER" id="PTHR46082">
    <property type="entry name" value="ATP/GTP-BINDING PROTEIN-RELATED"/>
    <property type="match status" value="1"/>
</dbReference>
<proteinExistence type="predicted"/>